<proteinExistence type="predicted"/>
<dbReference type="RefSeq" id="WP_012862700.1">
    <property type="nucleotide sequence ID" value="NC_013517.1"/>
</dbReference>
<keyword evidence="1" id="KW-0732">Signal</keyword>
<gene>
    <name evidence="2" type="ordered locus">Sterm_3277</name>
</gene>
<sequence length="107" mass="12360">MNKRIFSIGILALSLGMTGMANPNPNNGRPNMPKRNFQRQAMTPEMQKQRIAIEEKQLAIKKEMIKDKPNWTQIEKLNREIALEHASAKTERMKQMKENMANQALPK</sequence>
<name>D1APT4_SEBTE</name>
<dbReference type="HOGENOM" id="CLU_166732_0_0_0"/>
<dbReference type="EMBL" id="CP001739">
    <property type="protein sequence ID" value="ACZ10118.1"/>
    <property type="molecule type" value="Genomic_DNA"/>
</dbReference>
<accession>D1APT4</accession>
<evidence type="ECO:0000313" key="2">
    <source>
        <dbReference type="EMBL" id="ACZ10118.1"/>
    </source>
</evidence>
<evidence type="ECO:0000256" key="1">
    <source>
        <dbReference type="SAM" id="SignalP"/>
    </source>
</evidence>
<dbReference type="KEGG" id="str:Sterm_3277"/>
<feature type="chain" id="PRO_5003020982" description="LTXXQ motif family protein" evidence="1">
    <location>
        <begin position="22"/>
        <end position="107"/>
    </location>
</feature>
<reference evidence="3" key="1">
    <citation type="submission" date="2009-09" db="EMBL/GenBank/DDBJ databases">
        <title>The complete chromosome of Sebaldella termitidis ATCC 33386.</title>
        <authorList>
            <consortium name="US DOE Joint Genome Institute (JGI-PGF)"/>
            <person name="Lucas S."/>
            <person name="Copeland A."/>
            <person name="Lapidus A."/>
            <person name="Glavina del Rio T."/>
            <person name="Dalin E."/>
            <person name="Tice H."/>
            <person name="Bruce D."/>
            <person name="Goodwin L."/>
            <person name="Pitluck S."/>
            <person name="Kyrpides N."/>
            <person name="Mavromatis K."/>
            <person name="Ivanova N."/>
            <person name="Mikhailova N."/>
            <person name="Sims D."/>
            <person name="Meincke L."/>
            <person name="Brettin T."/>
            <person name="Detter J.C."/>
            <person name="Han C."/>
            <person name="Larimer F."/>
            <person name="Land M."/>
            <person name="Hauser L."/>
            <person name="Markowitz V."/>
            <person name="Cheng J.F."/>
            <person name="Hugenholtz P."/>
            <person name="Woyke T."/>
            <person name="Wu D."/>
            <person name="Eisen J.A."/>
        </authorList>
    </citation>
    <scope>NUCLEOTIDE SEQUENCE [LARGE SCALE GENOMIC DNA]</scope>
    <source>
        <strain evidence="3">ATCC 33386 / NCTC 11300</strain>
    </source>
</reference>
<reference evidence="2 3" key="2">
    <citation type="journal article" date="2010" name="Stand. Genomic Sci.">
        <title>Complete genome sequence of Sebaldella termitidis type strain (NCTC 11300).</title>
        <authorList>
            <person name="Harmon-Smith M."/>
            <person name="Celia L."/>
            <person name="Chertkov O."/>
            <person name="Lapidus A."/>
            <person name="Copeland A."/>
            <person name="Glavina Del Rio T."/>
            <person name="Nolan M."/>
            <person name="Lucas S."/>
            <person name="Tice H."/>
            <person name="Cheng J.F."/>
            <person name="Han C."/>
            <person name="Detter J.C."/>
            <person name="Bruce D."/>
            <person name="Goodwin L."/>
            <person name="Pitluck S."/>
            <person name="Pati A."/>
            <person name="Liolios K."/>
            <person name="Ivanova N."/>
            <person name="Mavromatis K."/>
            <person name="Mikhailova N."/>
            <person name="Chen A."/>
            <person name="Palaniappan K."/>
            <person name="Land M."/>
            <person name="Hauser L."/>
            <person name="Chang Y.J."/>
            <person name="Jeffries C.D."/>
            <person name="Brettin T."/>
            <person name="Goker M."/>
            <person name="Beck B."/>
            <person name="Bristow J."/>
            <person name="Eisen J.A."/>
            <person name="Markowitz V."/>
            <person name="Hugenholtz P."/>
            <person name="Kyrpides N.C."/>
            <person name="Klenk H.P."/>
            <person name="Chen F."/>
        </authorList>
    </citation>
    <scope>NUCLEOTIDE SEQUENCE [LARGE SCALE GENOMIC DNA]</scope>
    <source>
        <strain evidence="3">ATCC 33386 / NCTC 11300</strain>
    </source>
</reference>
<protein>
    <recommendedName>
        <fullName evidence="4">LTXXQ motif family protein</fullName>
    </recommendedName>
</protein>
<keyword evidence="3" id="KW-1185">Reference proteome</keyword>
<evidence type="ECO:0000313" key="3">
    <source>
        <dbReference type="Proteomes" id="UP000000845"/>
    </source>
</evidence>
<evidence type="ECO:0008006" key="4">
    <source>
        <dbReference type="Google" id="ProtNLM"/>
    </source>
</evidence>
<dbReference type="Proteomes" id="UP000000845">
    <property type="component" value="Chromosome"/>
</dbReference>
<organism evidence="2 3">
    <name type="scientific">Sebaldella termitidis (strain ATCC 33386 / NCTC 11300)</name>
    <dbReference type="NCBI Taxonomy" id="526218"/>
    <lineage>
        <taxon>Bacteria</taxon>
        <taxon>Fusobacteriati</taxon>
        <taxon>Fusobacteriota</taxon>
        <taxon>Fusobacteriia</taxon>
        <taxon>Fusobacteriales</taxon>
        <taxon>Leptotrichiaceae</taxon>
        <taxon>Sebaldella</taxon>
    </lineage>
</organism>
<feature type="signal peptide" evidence="1">
    <location>
        <begin position="1"/>
        <end position="21"/>
    </location>
</feature>
<dbReference type="AlphaFoldDB" id="D1APT4"/>